<reference evidence="12" key="3">
    <citation type="submission" date="2016-10" db="EMBL/GenBank/DDBJ databases">
        <authorList>
            <person name="Wibberg D."/>
        </authorList>
    </citation>
    <scope>NUCLEOTIDE SEQUENCE [LARGE SCALE GENOMIC DNA]</scope>
</reference>
<evidence type="ECO:0000256" key="6">
    <source>
        <dbReference type="ARBA" id="ARBA00022989"/>
    </source>
</evidence>
<evidence type="ECO:0000256" key="4">
    <source>
        <dbReference type="ARBA" id="ARBA00022679"/>
    </source>
</evidence>
<dbReference type="PANTHER" id="PTHR33908:SF11">
    <property type="entry name" value="MEMBRANE PROTEIN"/>
    <property type="match status" value="1"/>
</dbReference>
<keyword evidence="5 8" id="KW-0812">Transmembrane</keyword>
<feature type="transmembrane region" description="Helical" evidence="8">
    <location>
        <begin position="39"/>
        <end position="58"/>
    </location>
</feature>
<reference evidence="10" key="2">
    <citation type="submission" date="2016-10" db="EMBL/GenBank/DDBJ databases">
        <authorList>
            <person name="de Groot N.N."/>
        </authorList>
    </citation>
    <scope>NUCLEOTIDE SEQUENCE [LARGE SCALE GENOMIC DNA]</scope>
    <source>
        <strain evidence="10">CCBAU85039</strain>
    </source>
</reference>
<feature type="transmembrane region" description="Helical" evidence="8">
    <location>
        <begin position="197"/>
        <end position="215"/>
    </location>
</feature>
<evidence type="ECO:0000313" key="12">
    <source>
        <dbReference type="Proteomes" id="UP000183063"/>
    </source>
</evidence>
<accession>A0A1H8V1C0</accession>
<protein>
    <submittedName>
        <fullName evidence="11">Dolichyl-phosphate-mannose-protein mannosyltransferase</fullName>
    </submittedName>
    <submittedName>
        <fullName evidence="10">Putative membrane protein</fullName>
    </submittedName>
</protein>
<dbReference type="InterPro" id="IPR050297">
    <property type="entry name" value="LipidA_mod_glycosyltrf_83"/>
</dbReference>
<feature type="transmembrane region" description="Helical" evidence="8">
    <location>
        <begin position="275"/>
        <end position="298"/>
    </location>
</feature>
<evidence type="ECO:0000256" key="8">
    <source>
        <dbReference type="SAM" id="Phobius"/>
    </source>
</evidence>
<dbReference type="AlphaFoldDB" id="A0A1H8V1C0"/>
<evidence type="ECO:0000313" key="11">
    <source>
        <dbReference type="EMBL" id="SEP09300.1"/>
    </source>
</evidence>
<keyword evidence="4" id="KW-0808">Transferase</keyword>
<reference evidence="11 13" key="1">
    <citation type="submission" date="2016-10" db="EMBL/GenBank/DDBJ databases">
        <authorList>
            <person name="Varghese N."/>
            <person name="Submissions S."/>
        </authorList>
    </citation>
    <scope>NUCLEOTIDE SEQUENCE [LARGE SCALE GENOMIC DNA]</scope>
    <source>
        <strain evidence="11 13">CGMCC 1.7071</strain>
    </source>
</reference>
<sequence>MHISVTEYPSKPNAYGAELTDTADGSYVSARPATRLSTLLPILLVATYFTASFILRLLRGGDLASDEAQQVAFSHALQLGYGDQPPLYNWLFYCFGKIFGVSVDTLAFLKNATLLVSCIFLGLAARKVAGGRDTAWISVLGLLSLPAIFLLSQRDLTHSVGAFAVVAFFLYVLARMAERPSVGNYALLGAAAGMGFLAKYNFAIIPVATVIALLLEPGLRRLVLTWRLAVTIAVGLVVAGPHVYWVVTHLDTATGDTLTKMRAATSNEAPSQLRAAWQLLASIVKCSALTLAVFAVVYRGHIRTIFAATSQWTRVIGRMLVISMILVFVIMLAVDATLMRPKWISIFFVAFPLYLAFKVDAAGVHVPGAIGKLTMLVGALIFVFLGVVFAASFH</sequence>
<feature type="transmembrane region" description="Helical" evidence="8">
    <location>
        <begin position="159"/>
        <end position="177"/>
    </location>
</feature>
<feature type="transmembrane region" description="Helical" evidence="8">
    <location>
        <begin position="112"/>
        <end position="129"/>
    </location>
</feature>
<keyword evidence="2" id="KW-1003">Cell membrane</keyword>
<feature type="domain" description="Glycosyltransferase RgtA/B/C/D-like" evidence="9">
    <location>
        <begin position="83"/>
        <end position="245"/>
    </location>
</feature>
<dbReference type="EMBL" id="FNXB01000049">
    <property type="protein sequence ID" value="SEI18253.1"/>
    <property type="molecule type" value="Genomic_DNA"/>
</dbReference>
<evidence type="ECO:0000256" key="7">
    <source>
        <dbReference type="ARBA" id="ARBA00023136"/>
    </source>
</evidence>
<proteinExistence type="predicted"/>
<organism evidence="10 12">
    <name type="scientific">Rhizobium tibeticum</name>
    <dbReference type="NCBI Taxonomy" id="501024"/>
    <lineage>
        <taxon>Bacteria</taxon>
        <taxon>Pseudomonadati</taxon>
        <taxon>Pseudomonadota</taxon>
        <taxon>Alphaproteobacteria</taxon>
        <taxon>Hyphomicrobiales</taxon>
        <taxon>Rhizobiaceae</taxon>
        <taxon>Rhizobium/Agrobacterium group</taxon>
        <taxon>Rhizobium</taxon>
    </lineage>
</organism>
<comment type="subcellular location">
    <subcellularLocation>
        <location evidence="1">Cell membrane</location>
        <topology evidence="1">Multi-pass membrane protein</topology>
    </subcellularLocation>
</comment>
<dbReference type="STRING" id="501024.RTCCBAU85039_5829"/>
<evidence type="ECO:0000256" key="3">
    <source>
        <dbReference type="ARBA" id="ARBA00022676"/>
    </source>
</evidence>
<dbReference type="GO" id="GO:0005886">
    <property type="term" value="C:plasma membrane"/>
    <property type="evidence" value="ECO:0007669"/>
    <property type="project" value="UniProtKB-SubCell"/>
</dbReference>
<feature type="transmembrane region" description="Helical" evidence="8">
    <location>
        <begin position="227"/>
        <end position="247"/>
    </location>
</feature>
<dbReference type="Proteomes" id="UP000198939">
    <property type="component" value="Unassembled WGS sequence"/>
</dbReference>
<dbReference type="GO" id="GO:0016763">
    <property type="term" value="F:pentosyltransferase activity"/>
    <property type="evidence" value="ECO:0007669"/>
    <property type="project" value="TreeGrafter"/>
</dbReference>
<dbReference type="PANTHER" id="PTHR33908">
    <property type="entry name" value="MANNOSYLTRANSFERASE YKCB-RELATED"/>
    <property type="match status" value="1"/>
</dbReference>
<keyword evidence="6 8" id="KW-1133">Transmembrane helix</keyword>
<feature type="transmembrane region" description="Helical" evidence="8">
    <location>
        <begin position="319"/>
        <end position="337"/>
    </location>
</feature>
<dbReference type="InterPro" id="IPR038731">
    <property type="entry name" value="RgtA/B/C-like"/>
</dbReference>
<dbReference type="EMBL" id="FOCV01000038">
    <property type="protein sequence ID" value="SEP09300.1"/>
    <property type="molecule type" value="Genomic_DNA"/>
</dbReference>
<feature type="transmembrane region" description="Helical" evidence="8">
    <location>
        <begin position="135"/>
        <end position="152"/>
    </location>
</feature>
<dbReference type="Pfam" id="PF13231">
    <property type="entry name" value="PMT_2"/>
    <property type="match status" value="1"/>
</dbReference>
<dbReference type="Proteomes" id="UP000183063">
    <property type="component" value="Unassembled WGS sequence"/>
</dbReference>
<dbReference type="GO" id="GO:0009103">
    <property type="term" value="P:lipopolysaccharide biosynthetic process"/>
    <property type="evidence" value="ECO:0007669"/>
    <property type="project" value="UniProtKB-ARBA"/>
</dbReference>
<evidence type="ECO:0000259" key="9">
    <source>
        <dbReference type="Pfam" id="PF13231"/>
    </source>
</evidence>
<evidence type="ECO:0000256" key="5">
    <source>
        <dbReference type="ARBA" id="ARBA00022692"/>
    </source>
</evidence>
<name>A0A1H8V1C0_9HYPH</name>
<evidence type="ECO:0000256" key="1">
    <source>
        <dbReference type="ARBA" id="ARBA00004651"/>
    </source>
</evidence>
<feature type="transmembrane region" description="Helical" evidence="8">
    <location>
        <begin position="343"/>
        <end position="361"/>
    </location>
</feature>
<keyword evidence="3 11" id="KW-0328">Glycosyltransferase</keyword>
<keyword evidence="13" id="KW-1185">Reference proteome</keyword>
<gene>
    <name evidence="10" type="ORF">RTCCBAU85039_5829</name>
    <name evidence="11" type="ORF">SAMN05216228_103813</name>
</gene>
<evidence type="ECO:0000256" key="2">
    <source>
        <dbReference type="ARBA" id="ARBA00022475"/>
    </source>
</evidence>
<evidence type="ECO:0000313" key="10">
    <source>
        <dbReference type="EMBL" id="SEI18253.1"/>
    </source>
</evidence>
<keyword evidence="7 8" id="KW-0472">Membrane</keyword>
<evidence type="ECO:0000313" key="13">
    <source>
        <dbReference type="Proteomes" id="UP000198939"/>
    </source>
</evidence>
<feature type="transmembrane region" description="Helical" evidence="8">
    <location>
        <begin position="373"/>
        <end position="393"/>
    </location>
</feature>